<dbReference type="InterPro" id="IPR002942">
    <property type="entry name" value="S4_RNA-bd"/>
</dbReference>
<evidence type="ECO:0000259" key="4">
    <source>
        <dbReference type="SMART" id="SM00363"/>
    </source>
</evidence>
<dbReference type="Pfam" id="PF01479">
    <property type="entry name" value="S4"/>
    <property type="match status" value="1"/>
</dbReference>
<dbReference type="EMBL" id="FNWV01000001">
    <property type="protein sequence ID" value="SEH38571.1"/>
    <property type="molecule type" value="Genomic_DNA"/>
</dbReference>
<dbReference type="InterPro" id="IPR029063">
    <property type="entry name" value="SAM-dependent_MTases_sf"/>
</dbReference>
<dbReference type="InterPro" id="IPR004538">
    <property type="entry name" value="Hemolysin_A/TlyA"/>
</dbReference>
<dbReference type="PANTHER" id="PTHR32319">
    <property type="entry name" value="BACTERIAL HEMOLYSIN-LIKE PROTEIN"/>
    <property type="match status" value="1"/>
</dbReference>
<dbReference type="AlphaFoldDB" id="A0A1H6HWP9"/>
<dbReference type="InterPro" id="IPR047048">
    <property type="entry name" value="TlyA"/>
</dbReference>
<dbReference type="RefSeq" id="WP_074714089.1">
    <property type="nucleotide sequence ID" value="NZ_FNWV01000001.1"/>
</dbReference>
<dbReference type="PIRSF" id="PIRSF005578">
    <property type="entry name" value="TlyA"/>
    <property type="match status" value="1"/>
</dbReference>
<evidence type="ECO:0000313" key="6">
    <source>
        <dbReference type="Proteomes" id="UP000183190"/>
    </source>
</evidence>
<sequence>MARLDAELVTRGLSRSRERAKEMIRSGSVTVNGKKAGKPSDEVTEADVIECSETEAYVGRGALKLEKAVAEFGIDLNGKVCLDIGASTGGFTDFMLQNGAAKVYAVDVGHGQLAETLVNDPRVVNMEGTDIREVFAEDIGGQADFISVDVSFISLTKIIPKVYELLKDGECAAVLIKPQFEAGRSDIGKRGIVKDRKVHIRVLSEIDSFAVSVGFIAEKYTYSPVRGGSGNIEYLVLLRKSAGEQKKHDFKELTDSSFNKI</sequence>
<accession>A0A1H6HWP9</accession>
<dbReference type="GO" id="GO:0032259">
    <property type="term" value="P:methylation"/>
    <property type="evidence" value="ECO:0007669"/>
    <property type="project" value="UniProtKB-KW"/>
</dbReference>
<comment type="similarity">
    <text evidence="2">Belongs to the TlyA family.</text>
</comment>
<organism evidence="5 6">
    <name type="scientific">Ruminococcus flavefaciens</name>
    <dbReference type="NCBI Taxonomy" id="1265"/>
    <lineage>
        <taxon>Bacteria</taxon>
        <taxon>Bacillati</taxon>
        <taxon>Bacillota</taxon>
        <taxon>Clostridia</taxon>
        <taxon>Eubacteriales</taxon>
        <taxon>Oscillospiraceae</taxon>
        <taxon>Ruminococcus</taxon>
    </lineage>
</organism>
<dbReference type="CDD" id="cd02440">
    <property type="entry name" value="AdoMet_MTases"/>
    <property type="match status" value="1"/>
</dbReference>
<dbReference type="PROSITE" id="PS50889">
    <property type="entry name" value="S4"/>
    <property type="match status" value="1"/>
</dbReference>
<evidence type="ECO:0000256" key="1">
    <source>
        <dbReference type="ARBA" id="ARBA00022884"/>
    </source>
</evidence>
<dbReference type="InterPro" id="IPR036986">
    <property type="entry name" value="S4_RNA-bd_sf"/>
</dbReference>
<dbReference type="SMART" id="SM00363">
    <property type="entry name" value="S4"/>
    <property type="match status" value="1"/>
</dbReference>
<keyword evidence="5" id="KW-0808">Transferase</keyword>
<keyword evidence="1 3" id="KW-0694">RNA-binding</keyword>
<dbReference type="PANTHER" id="PTHR32319:SF0">
    <property type="entry name" value="BACTERIAL HEMOLYSIN-LIKE PROTEIN"/>
    <property type="match status" value="1"/>
</dbReference>
<gene>
    <name evidence="5" type="ORF">SAMN02910265_00248</name>
</gene>
<dbReference type="Proteomes" id="UP000183190">
    <property type="component" value="Unassembled WGS sequence"/>
</dbReference>
<dbReference type="CDD" id="cd00165">
    <property type="entry name" value="S4"/>
    <property type="match status" value="1"/>
</dbReference>
<name>A0A1H6HWP9_RUMFL</name>
<evidence type="ECO:0000313" key="5">
    <source>
        <dbReference type="EMBL" id="SEH38571.1"/>
    </source>
</evidence>
<dbReference type="OrthoDB" id="9784736at2"/>
<evidence type="ECO:0000256" key="3">
    <source>
        <dbReference type="PROSITE-ProRule" id="PRU00182"/>
    </source>
</evidence>
<dbReference type="SUPFAM" id="SSF55174">
    <property type="entry name" value="Alpha-L RNA-binding motif"/>
    <property type="match status" value="1"/>
</dbReference>
<feature type="domain" description="RNA-binding S4" evidence="4">
    <location>
        <begin position="2"/>
        <end position="64"/>
    </location>
</feature>
<dbReference type="GO" id="GO:0008168">
    <property type="term" value="F:methyltransferase activity"/>
    <property type="evidence" value="ECO:0007669"/>
    <property type="project" value="UniProtKB-KW"/>
</dbReference>
<dbReference type="NCBIfam" id="TIGR00478">
    <property type="entry name" value="tly"/>
    <property type="match status" value="1"/>
</dbReference>
<dbReference type="Gene3D" id="3.40.50.150">
    <property type="entry name" value="Vaccinia Virus protein VP39"/>
    <property type="match status" value="1"/>
</dbReference>
<reference evidence="5 6" key="1">
    <citation type="submission" date="2016-10" db="EMBL/GenBank/DDBJ databases">
        <authorList>
            <person name="de Groot N.N."/>
        </authorList>
    </citation>
    <scope>NUCLEOTIDE SEQUENCE [LARGE SCALE GENOMIC DNA]</scope>
    <source>
        <strain evidence="5 6">YAD2003</strain>
    </source>
</reference>
<dbReference type="InterPro" id="IPR002877">
    <property type="entry name" value="RNA_MeTrfase_FtsJ_dom"/>
</dbReference>
<keyword evidence="5" id="KW-0489">Methyltransferase</keyword>
<dbReference type="SUPFAM" id="SSF53335">
    <property type="entry name" value="S-adenosyl-L-methionine-dependent methyltransferases"/>
    <property type="match status" value="1"/>
</dbReference>
<evidence type="ECO:0000256" key="2">
    <source>
        <dbReference type="ARBA" id="ARBA00029460"/>
    </source>
</evidence>
<dbReference type="Pfam" id="PF01728">
    <property type="entry name" value="FtsJ"/>
    <property type="match status" value="1"/>
</dbReference>
<proteinExistence type="inferred from homology"/>
<dbReference type="GO" id="GO:0003723">
    <property type="term" value="F:RNA binding"/>
    <property type="evidence" value="ECO:0007669"/>
    <property type="project" value="UniProtKB-KW"/>
</dbReference>
<protein>
    <submittedName>
        <fullName evidence="5">23S rRNA (Cytidine1920-2'-O)/16S rRNA (Cytidine1409-2'-O)-methyltransferase</fullName>
    </submittedName>
</protein>
<dbReference type="Gene3D" id="3.10.290.10">
    <property type="entry name" value="RNA-binding S4 domain"/>
    <property type="match status" value="1"/>
</dbReference>